<proteinExistence type="predicted"/>
<dbReference type="Proteomes" id="UP000017247">
    <property type="component" value="Unassembled WGS sequence"/>
</dbReference>
<evidence type="ECO:0000313" key="2">
    <source>
        <dbReference type="Proteomes" id="UP000017247"/>
    </source>
</evidence>
<sequence length="46" mass="5048">MPQYLPHSSTQMAKSGNIGGKIIKPSMLLVSINKHVRHGLKAMSFL</sequence>
<dbReference type="EMBL" id="CBUL010000015">
    <property type="protein sequence ID" value="CDI59630.1"/>
    <property type="molecule type" value="Genomic_DNA"/>
</dbReference>
<protein>
    <submittedName>
        <fullName evidence="1">Uncharacterized protein</fullName>
    </submittedName>
</protein>
<accession>U6F9E8</accession>
<name>U6F9E8_LACHE</name>
<evidence type="ECO:0000313" key="1">
    <source>
        <dbReference type="EMBL" id="CDI59630.1"/>
    </source>
</evidence>
<dbReference type="HOGENOM" id="CLU_3185095_0_0_9"/>
<reference evidence="1" key="1">
    <citation type="submission" date="2013-09" db="EMBL/GenBank/DDBJ databases">
        <title>Draft Genome Sequence of five Lactobacillus helveticus strains CIRM-BIA 101T, 103, 104, 951 and 953 isolated from milk product.</title>
        <authorList>
            <person name="Valence F."/>
            <person name="Chuat V."/>
            <person name="Ma L."/>
            <person name="Creno S."/>
            <person name="Falentin H."/>
            <person name="Lortal S."/>
            <person name="Bizet C."/>
            <person name="Clermont D."/>
            <person name="Loux V."/>
            <person name="Bouchier C."/>
            <person name="Cousin S."/>
        </authorList>
    </citation>
    <scope>NUCLEOTIDE SEQUENCE [LARGE SCALE GENOMIC DNA]</scope>
    <source>
        <strain evidence="1">CIRM-BIA 104</strain>
    </source>
</reference>
<comment type="caution">
    <text evidence="1">The sequence shown here is derived from an EMBL/GenBank/DDBJ whole genome shotgun (WGS) entry which is preliminary data.</text>
</comment>
<organism evidence="1 2">
    <name type="scientific">Lactobacillus helveticus CIRM-BIA 104</name>
    <dbReference type="NCBI Taxonomy" id="1226333"/>
    <lineage>
        <taxon>Bacteria</taxon>
        <taxon>Bacillati</taxon>
        <taxon>Bacillota</taxon>
        <taxon>Bacilli</taxon>
        <taxon>Lactobacillales</taxon>
        <taxon>Lactobacillaceae</taxon>
        <taxon>Lactobacillus</taxon>
    </lineage>
</organism>
<gene>
    <name evidence="1" type="ORF">LHCIRMBIA104_00220</name>
</gene>
<dbReference type="AlphaFoldDB" id="U6F9E8"/>